<dbReference type="Proteomes" id="UP000190135">
    <property type="component" value="Unassembled WGS sequence"/>
</dbReference>
<reference evidence="3" key="1">
    <citation type="submission" date="2017-02" db="EMBL/GenBank/DDBJ databases">
        <authorList>
            <person name="Varghese N."/>
            <person name="Submissions S."/>
        </authorList>
    </citation>
    <scope>NUCLEOTIDE SEQUENCE [LARGE SCALE GENOMIC DNA]</scope>
    <source>
        <strain evidence="3">USBA 369</strain>
    </source>
</reference>
<dbReference type="Pfam" id="PF01869">
    <property type="entry name" value="BcrAD_BadFG"/>
    <property type="match status" value="1"/>
</dbReference>
<dbReference type="AlphaFoldDB" id="A0A1T4RNV3"/>
<dbReference type="InterPro" id="IPR002731">
    <property type="entry name" value="ATPase_BadF"/>
</dbReference>
<proteinExistence type="predicted"/>
<dbReference type="STRING" id="1365950.SAMN05428963_107125"/>
<dbReference type="EMBL" id="FUXL01000007">
    <property type="protein sequence ID" value="SKA17613.1"/>
    <property type="molecule type" value="Genomic_DNA"/>
</dbReference>
<dbReference type="OrthoDB" id="63487at2"/>
<organism evidence="2 3">
    <name type="scientific">Consotaella salsifontis</name>
    <dbReference type="NCBI Taxonomy" id="1365950"/>
    <lineage>
        <taxon>Bacteria</taxon>
        <taxon>Pseudomonadati</taxon>
        <taxon>Pseudomonadota</taxon>
        <taxon>Alphaproteobacteria</taxon>
        <taxon>Hyphomicrobiales</taxon>
        <taxon>Aurantimonadaceae</taxon>
        <taxon>Consotaella</taxon>
    </lineage>
</organism>
<evidence type="ECO:0000313" key="2">
    <source>
        <dbReference type="EMBL" id="SKA17613.1"/>
    </source>
</evidence>
<dbReference type="PANTHER" id="PTHR43190:SF3">
    <property type="entry name" value="N-ACETYL-D-GLUCOSAMINE KINASE"/>
    <property type="match status" value="1"/>
</dbReference>
<dbReference type="SUPFAM" id="SSF53067">
    <property type="entry name" value="Actin-like ATPase domain"/>
    <property type="match status" value="2"/>
</dbReference>
<dbReference type="InterPro" id="IPR043129">
    <property type="entry name" value="ATPase_NBD"/>
</dbReference>
<sequence>MSLVLGIDSGGTKTLAALADASGEVVAVLRCPGLDPSSQPRWRELLRDLVSRLPRQEEISAAVFGLSAFGEIAAYTEEQLRLARELVRVEPIVENDVRIAFDGAFAGASGGGVLVLAGTGSMAWASLNGPGDPHVRVGGWGEAFGDEGSAFWIGRESLRAVSRELDGRSAGSDFSSAFLARLGVAPSELAAWCYGAENRRAEFARLAMITSDLAEAGDPVALRLMAEAADELAETLLTAWRLAAGEAPLTWSFAGGVMRSSLIREKIQDRVGCAPVAGRLPPIGGALFRAAVHAGWNVTPQWVERVDASLRNFPAYADPSSKETRK</sequence>
<dbReference type="Gene3D" id="3.30.420.40">
    <property type="match status" value="2"/>
</dbReference>
<keyword evidence="2" id="KW-0418">Kinase</keyword>
<accession>A0A1T4RNV3</accession>
<gene>
    <name evidence="2" type="ORF">SAMN05428963_107125</name>
</gene>
<dbReference type="GO" id="GO:0016301">
    <property type="term" value="F:kinase activity"/>
    <property type="evidence" value="ECO:0007669"/>
    <property type="project" value="UniProtKB-KW"/>
</dbReference>
<dbReference type="PANTHER" id="PTHR43190">
    <property type="entry name" value="N-ACETYL-D-GLUCOSAMINE KINASE"/>
    <property type="match status" value="1"/>
</dbReference>
<evidence type="ECO:0000259" key="1">
    <source>
        <dbReference type="Pfam" id="PF01869"/>
    </source>
</evidence>
<dbReference type="InterPro" id="IPR052519">
    <property type="entry name" value="Euk-type_GlcNAc_Kinase"/>
</dbReference>
<keyword evidence="3" id="KW-1185">Reference proteome</keyword>
<dbReference type="RefSeq" id="WP_078708626.1">
    <property type="nucleotide sequence ID" value="NZ_FUXL01000007.1"/>
</dbReference>
<evidence type="ECO:0000313" key="3">
    <source>
        <dbReference type="Proteomes" id="UP000190135"/>
    </source>
</evidence>
<keyword evidence="2" id="KW-0808">Transferase</keyword>
<feature type="domain" description="ATPase BadF/BadG/BcrA/BcrD type" evidence="1">
    <location>
        <begin position="5"/>
        <end position="271"/>
    </location>
</feature>
<protein>
    <submittedName>
        <fullName evidence="2">N-acetylglucosamine kinase</fullName>
    </submittedName>
</protein>
<name>A0A1T4RNV3_9HYPH</name>
<dbReference type="CDD" id="cd24007">
    <property type="entry name" value="ASKHA_NBD_eukNAGK-like"/>
    <property type="match status" value="1"/>
</dbReference>